<proteinExistence type="predicted"/>
<evidence type="ECO:0000313" key="2">
    <source>
        <dbReference type="Proteomes" id="UP000479710"/>
    </source>
</evidence>
<reference evidence="1 2" key="1">
    <citation type="submission" date="2019-11" db="EMBL/GenBank/DDBJ databases">
        <title>Whole genome sequence of Oryza granulata.</title>
        <authorList>
            <person name="Li W."/>
        </authorList>
    </citation>
    <scope>NUCLEOTIDE SEQUENCE [LARGE SCALE GENOMIC DNA]</scope>
    <source>
        <strain evidence="2">cv. Menghai</strain>
        <tissue evidence="1">Leaf</tissue>
    </source>
</reference>
<gene>
    <name evidence="1" type="ORF">E2562_030334</name>
</gene>
<sequence length="75" mass="8639">MRHGELMAVVVDEAWGVDKEAEVGGGCQRWSMRHGGLTWLGRSTAVAVDEEAFNAYEVRRRWRSQCDGVRWWSTR</sequence>
<dbReference type="EMBL" id="SPHZ02000001">
    <property type="protein sequence ID" value="KAF0935091.1"/>
    <property type="molecule type" value="Genomic_DNA"/>
</dbReference>
<dbReference type="Proteomes" id="UP000479710">
    <property type="component" value="Unassembled WGS sequence"/>
</dbReference>
<protein>
    <submittedName>
        <fullName evidence="1">Uncharacterized protein</fullName>
    </submittedName>
</protein>
<evidence type="ECO:0000313" key="1">
    <source>
        <dbReference type="EMBL" id="KAF0935091.1"/>
    </source>
</evidence>
<accession>A0A6G1FDY9</accession>
<organism evidence="1 2">
    <name type="scientific">Oryza meyeriana var. granulata</name>
    <dbReference type="NCBI Taxonomy" id="110450"/>
    <lineage>
        <taxon>Eukaryota</taxon>
        <taxon>Viridiplantae</taxon>
        <taxon>Streptophyta</taxon>
        <taxon>Embryophyta</taxon>
        <taxon>Tracheophyta</taxon>
        <taxon>Spermatophyta</taxon>
        <taxon>Magnoliopsida</taxon>
        <taxon>Liliopsida</taxon>
        <taxon>Poales</taxon>
        <taxon>Poaceae</taxon>
        <taxon>BOP clade</taxon>
        <taxon>Oryzoideae</taxon>
        <taxon>Oryzeae</taxon>
        <taxon>Oryzinae</taxon>
        <taxon>Oryza</taxon>
        <taxon>Oryza meyeriana</taxon>
    </lineage>
</organism>
<name>A0A6G1FDY9_9ORYZ</name>
<comment type="caution">
    <text evidence="1">The sequence shown here is derived from an EMBL/GenBank/DDBJ whole genome shotgun (WGS) entry which is preliminary data.</text>
</comment>
<dbReference type="AlphaFoldDB" id="A0A6G1FDY9"/>
<keyword evidence="2" id="KW-1185">Reference proteome</keyword>